<name>A0ABT0CD33_THEVL</name>
<evidence type="ECO:0000313" key="2">
    <source>
        <dbReference type="EMBL" id="MCJ2543698.1"/>
    </source>
</evidence>
<sequence length="90" mass="10464">MASQWSEGINLGKKELWNALKKWLIDYVSKAKEVIQESHERTINLALNELDKQRQELNAQTDIKTIIIDSLEERKKWIEEALESLSAVGR</sequence>
<reference evidence="2" key="1">
    <citation type="submission" date="2021-02" db="EMBL/GenBank/DDBJ databases">
        <title>The CRISPR/cas machinery reduction and long-range gene transfer in the hot spring cyanobacterium Synechococcus.</title>
        <authorList>
            <person name="Dvorak P."/>
            <person name="Jahodarova E."/>
            <person name="Hasler P."/>
            <person name="Poulickova A."/>
        </authorList>
    </citation>
    <scope>NUCLEOTIDE SEQUENCE</scope>
    <source>
        <strain evidence="2">Rupite</strain>
    </source>
</reference>
<keyword evidence="3" id="KW-1185">Reference proteome</keyword>
<dbReference type="RefSeq" id="WP_244351410.1">
    <property type="nucleotide sequence ID" value="NZ_JAFIRA010000034.1"/>
</dbReference>
<dbReference type="EMBL" id="JAFIRA010000034">
    <property type="protein sequence ID" value="MCJ2543698.1"/>
    <property type="molecule type" value="Genomic_DNA"/>
</dbReference>
<organism evidence="2 3">
    <name type="scientific">Thermostichus vulcanus str. 'Rupite'</name>
    <dbReference type="NCBI Taxonomy" id="2813851"/>
    <lineage>
        <taxon>Bacteria</taxon>
        <taxon>Bacillati</taxon>
        <taxon>Cyanobacteriota</taxon>
        <taxon>Cyanophyceae</taxon>
        <taxon>Thermostichales</taxon>
        <taxon>Thermostichaceae</taxon>
        <taxon>Thermostichus</taxon>
    </lineage>
</organism>
<evidence type="ECO:0000313" key="3">
    <source>
        <dbReference type="Proteomes" id="UP000830835"/>
    </source>
</evidence>
<accession>A0ABT0CD33</accession>
<gene>
    <name evidence="2" type="ORF">JX360_12415</name>
</gene>
<proteinExistence type="predicted"/>
<feature type="coiled-coil region" evidence="1">
    <location>
        <begin position="36"/>
        <end position="88"/>
    </location>
</feature>
<protein>
    <submittedName>
        <fullName evidence="2">Uncharacterized protein</fullName>
    </submittedName>
</protein>
<dbReference type="Proteomes" id="UP000830835">
    <property type="component" value="Unassembled WGS sequence"/>
</dbReference>
<comment type="caution">
    <text evidence="2">The sequence shown here is derived from an EMBL/GenBank/DDBJ whole genome shotgun (WGS) entry which is preliminary data.</text>
</comment>
<evidence type="ECO:0000256" key="1">
    <source>
        <dbReference type="SAM" id="Coils"/>
    </source>
</evidence>
<keyword evidence="1" id="KW-0175">Coiled coil</keyword>